<dbReference type="Pfam" id="PF15519">
    <property type="entry name" value="RBM39linker"/>
    <property type="match status" value="1"/>
</dbReference>
<dbReference type="CDD" id="cd12285">
    <property type="entry name" value="RRM3_RBM39_like"/>
    <property type="match status" value="1"/>
</dbReference>
<dbReference type="NCBIfam" id="TIGR01622">
    <property type="entry name" value="SF-CC1"/>
    <property type="match status" value="1"/>
</dbReference>
<comment type="caution">
    <text evidence="8">The sequence shown here is derived from an EMBL/GenBank/DDBJ whole genome shotgun (WGS) entry which is preliminary data.</text>
</comment>
<keyword evidence="6" id="KW-1133">Transmembrane helix</keyword>
<dbReference type="InterPro" id="IPR012677">
    <property type="entry name" value="Nucleotide-bd_a/b_plait_sf"/>
</dbReference>
<feature type="transmembrane region" description="Helical" evidence="6">
    <location>
        <begin position="598"/>
        <end position="615"/>
    </location>
</feature>
<dbReference type="FunFam" id="3.30.70.330:FF:000326">
    <property type="entry name" value="RNA-binding protein 39 isoform X1"/>
    <property type="match status" value="1"/>
</dbReference>
<proteinExistence type="predicted"/>
<keyword evidence="6" id="KW-0472">Membrane</keyword>
<feature type="compositionally biased region" description="Basic and acidic residues" evidence="5">
    <location>
        <begin position="76"/>
        <end position="147"/>
    </location>
</feature>
<reference evidence="8" key="1">
    <citation type="journal article" date="2021" name="J. Hered.">
        <title>Genome Assembly of Salicaceae Populus deltoides (Eastern Cottonwood) I-69 Based on Nanopore Sequencing and Hi-C Technologies.</title>
        <authorList>
            <person name="Bai S."/>
            <person name="Wu H."/>
            <person name="Zhang J."/>
            <person name="Pan Z."/>
            <person name="Zhao W."/>
            <person name="Li Z."/>
            <person name="Tong C."/>
        </authorList>
    </citation>
    <scope>NUCLEOTIDE SEQUENCE</scope>
    <source>
        <tissue evidence="8">Leaf</tissue>
    </source>
</reference>
<evidence type="ECO:0000313" key="8">
    <source>
        <dbReference type="EMBL" id="KAH8503781.1"/>
    </source>
</evidence>
<dbReference type="Pfam" id="PF00076">
    <property type="entry name" value="RRM_1"/>
    <property type="match status" value="3"/>
</dbReference>
<feature type="compositionally biased region" description="Basic and acidic residues" evidence="5">
    <location>
        <begin position="53"/>
        <end position="69"/>
    </location>
</feature>
<evidence type="ECO:0000313" key="9">
    <source>
        <dbReference type="Proteomes" id="UP000807159"/>
    </source>
</evidence>
<feature type="region of interest" description="Disordered" evidence="5">
    <location>
        <begin position="1"/>
        <end position="147"/>
    </location>
</feature>
<keyword evidence="3 4" id="KW-0694">RNA-binding</keyword>
<dbReference type="CDD" id="cd12283">
    <property type="entry name" value="RRM1_RBM39_like"/>
    <property type="match status" value="1"/>
</dbReference>
<accession>A0A8T2YFB4</accession>
<sequence length="618" mass="71532">MEFDEIEYLEKTVEEAEDRDDTRKKNSSSSKKRNGTERSYRKRDVDDEDIDKDEDRKAKKLKAEDENGRDRHHRRDRDLDRDRSSRQKDRERERREKDKEKERERREKERERRERGGEEEREKDKEKEIERREKERERERRERGGEEEREKDKEKEIERREREKEIERREKERERERRERGGEEERERRERSRSRSRSFVPNLTKVLFDFVCMEFSCYSVMNDLVVCLRFKEKKEVVEPEADPERDQRTVFVYQMPLKATERDVYEFFSKAGKVRDVRLIMDRNSRRSKGVGYVEFYDAMSVPMAITLSGQLLLGQPVMVKPSEAEKNLVQPSASGGGTGGVTGPFGAVDRKLYVGNLHFNMTEMQLRQLFEPFGIVELVQLPLDLETGQCKGFGFVQFTQLENAKAAQSALNGKLEIAGRTIKVSSVTEHGGQQDGGVKSADFDDDDGGGLALNAQSRALLMQKLDRTGTATSIAGSLGVPLLNGSAPNQQAISLPVNGQTNIGAATFPALVLPSPAYESIGQPSECLLLKNMFDPATETEPDFDLDIKEDVEEECSRYGQVKHIWVDKNSAGHVYLQFDSMEAAARAQRAMHMRWFARRSILAIFMVIIFNYARFF</sequence>
<feature type="compositionally biased region" description="Basic and acidic residues" evidence="5">
    <location>
        <begin position="34"/>
        <end position="45"/>
    </location>
</feature>
<evidence type="ECO:0000256" key="2">
    <source>
        <dbReference type="ARBA" id="ARBA00022737"/>
    </source>
</evidence>
<dbReference type="SUPFAM" id="SSF54928">
    <property type="entry name" value="RNA-binding domain, RBD"/>
    <property type="match status" value="3"/>
</dbReference>
<dbReference type="EMBL" id="JACEGQ020000007">
    <property type="protein sequence ID" value="KAH8503781.1"/>
    <property type="molecule type" value="Genomic_DNA"/>
</dbReference>
<name>A0A8T2YFB4_POPDE</name>
<keyword evidence="2" id="KW-0677">Repeat</keyword>
<dbReference type="EMBL" id="JACEGQ020000007">
    <property type="protein sequence ID" value="KAH8503782.1"/>
    <property type="molecule type" value="Genomic_DNA"/>
</dbReference>
<dbReference type="InterPro" id="IPR035979">
    <property type="entry name" value="RBD_domain_sf"/>
</dbReference>
<keyword evidence="1" id="KW-0597">Phosphoprotein</keyword>
<protein>
    <recommendedName>
        <fullName evidence="7">RRM domain-containing protein</fullName>
    </recommendedName>
</protein>
<keyword evidence="9" id="KW-1185">Reference proteome</keyword>
<dbReference type="PANTHER" id="PTHR48036">
    <property type="entry name" value="SPLICING FACTOR (PAD-1), PUTATIVE (AFU_ORTHOLOGUE AFUA_1G15810)-RELATED"/>
    <property type="match status" value="1"/>
</dbReference>
<evidence type="ECO:0000256" key="1">
    <source>
        <dbReference type="ARBA" id="ARBA00022553"/>
    </source>
</evidence>
<feature type="domain" description="RRM" evidence="7">
    <location>
        <begin position="248"/>
        <end position="325"/>
    </location>
</feature>
<feature type="compositionally biased region" description="Basic and acidic residues" evidence="5">
    <location>
        <begin position="8"/>
        <end position="24"/>
    </location>
</feature>
<dbReference type="AlphaFoldDB" id="A0A8T2YFB4"/>
<dbReference type="Gene3D" id="3.30.70.330">
    <property type="match status" value="3"/>
</dbReference>
<dbReference type="InterPro" id="IPR006509">
    <property type="entry name" value="RBM39_SF"/>
</dbReference>
<dbReference type="CDD" id="cd12284">
    <property type="entry name" value="RRM2_RBM23_RBM39"/>
    <property type="match status" value="1"/>
</dbReference>
<keyword evidence="6" id="KW-0812">Transmembrane</keyword>
<evidence type="ECO:0000256" key="3">
    <source>
        <dbReference type="ARBA" id="ARBA00022884"/>
    </source>
</evidence>
<evidence type="ECO:0000256" key="4">
    <source>
        <dbReference type="PROSITE-ProRule" id="PRU00176"/>
    </source>
</evidence>
<dbReference type="InterPro" id="IPR029123">
    <property type="entry name" value="RBM39_linker"/>
</dbReference>
<dbReference type="SMART" id="SM00360">
    <property type="entry name" value="RRM"/>
    <property type="match status" value="3"/>
</dbReference>
<evidence type="ECO:0000256" key="6">
    <source>
        <dbReference type="SAM" id="Phobius"/>
    </source>
</evidence>
<organism evidence="8 9">
    <name type="scientific">Populus deltoides</name>
    <name type="common">Eastern poplar</name>
    <name type="synonym">Eastern cottonwood</name>
    <dbReference type="NCBI Taxonomy" id="3696"/>
    <lineage>
        <taxon>Eukaryota</taxon>
        <taxon>Viridiplantae</taxon>
        <taxon>Streptophyta</taxon>
        <taxon>Embryophyta</taxon>
        <taxon>Tracheophyta</taxon>
        <taxon>Spermatophyta</taxon>
        <taxon>Magnoliopsida</taxon>
        <taxon>eudicotyledons</taxon>
        <taxon>Gunneridae</taxon>
        <taxon>Pentapetalae</taxon>
        <taxon>rosids</taxon>
        <taxon>fabids</taxon>
        <taxon>Malpighiales</taxon>
        <taxon>Salicaceae</taxon>
        <taxon>Saliceae</taxon>
        <taxon>Populus</taxon>
    </lineage>
</organism>
<dbReference type="GO" id="GO:0006397">
    <property type="term" value="P:mRNA processing"/>
    <property type="evidence" value="ECO:0007669"/>
    <property type="project" value="InterPro"/>
</dbReference>
<dbReference type="PROSITE" id="PS50102">
    <property type="entry name" value="RRM"/>
    <property type="match status" value="2"/>
</dbReference>
<dbReference type="Proteomes" id="UP000807159">
    <property type="component" value="Chromosome 7"/>
</dbReference>
<dbReference type="InterPro" id="IPR000504">
    <property type="entry name" value="RRM_dom"/>
</dbReference>
<evidence type="ECO:0000259" key="7">
    <source>
        <dbReference type="PROSITE" id="PS50102"/>
    </source>
</evidence>
<dbReference type="GO" id="GO:0005634">
    <property type="term" value="C:nucleus"/>
    <property type="evidence" value="ECO:0007669"/>
    <property type="project" value="InterPro"/>
</dbReference>
<gene>
    <name evidence="8" type="ORF">H0E87_014871</name>
</gene>
<evidence type="ECO:0000256" key="5">
    <source>
        <dbReference type="SAM" id="MobiDB-lite"/>
    </source>
</evidence>
<dbReference type="GO" id="GO:0003723">
    <property type="term" value="F:RNA binding"/>
    <property type="evidence" value="ECO:0007669"/>
    <property type="project" value="UniProtKB-UniRule"/>
</dbReference>
<feature type="domain" description="RRM" evidence="7">
    <location>
        <begin position="351"/>
        <end position="430"/>
    </location>
</feature>